<organism evidence="2 3">
    <name type="scientific">Clitoria ternatea</name>
    <name type="common">Butterfly pea</name>
    <dbReference type="NCBI Taxonomy" id="43366"/>
    <lineage>
        <taxon>Eukaryota</taxon>
        <taxon>Viridiplantae</taxon>
        <taxon>Streptophyta</taxon>
        <taxon>Embryophyta</taxon>
        <taxon>Tracheophyta</taxon>
        <taxon>Spermatophyta</taxon>
        <taxon>Magnoliopsida</taxon>
        <taxon>eudicotyledons</taxon>
        <taxon>Gunneridae</taxon>
        <taxon>Pentapetalae</taxon>
        <taxon>rosids</taxon>
        <taxon>fabids</taxon>
        <taxon>Fabales</taxon>
        <taxon>Fabaceae</taxon>
        <taxon>Papilionoideae</taxon>
        <taxon>50 kb inversion clade</taxon>
        <taxon>NPAAA clade</taxon>
        <taxon>indigoferoid/millettioid clade</taxon>
        <taxon>Phaseoleae</taxon>
        <taxon>Clitoria</taxon>
    </lineage>
</organism>
<dbReference type="Proteomes" id="UP001359559">
    <property type="component" value="Unassembled WGS sequence"/>
</dbReference>
<gene>
    <name evidence="2" type="ORF">RJT34_06360</name>
</gene>
<proteinExistence type="predicted"/>
<reference evidence="2 3" key="1">
    <citation type="submission" date="2024-01" db="EMBL/GenBank/DDBJ databases">
        <title>The genomes of 5 underutilized Papilionoideae crops provide insights into root nodulation and disease resistance.</title>
        <authorList>
            <person name="Yuan L."/>
        </authorList>
    </citation>
    <scope>NUCLEOTIDE SEQUENCE [LARGE SCALE GENOMIC DNA]</scope>
    <source>
        <strain evidence="2">LY-2023</strain>
        <tissue evidence="2">Leaf</tissue>
    </source>
</reference>
<keyword evidence="3" id="KW-1185">Reference proteome</keyword>
<dbReference type="AlphaFoldDB" id="A0AAN9K3C7"/>
<evidence type="ECO:0000313" key="2">
    <source>
        <dbReference type="EMBL" id="KAK7309548.1"/>
    </source>
</evidence>
<name>A0AAN9K3C7_CLITE</name>
<comment type="caution">
    <text evidence="2">The sequence shown here is derived from an EMBL/GenBank/DDBJ whole genome shotgun (WGS) entry which is preliminary data.</text>
</comment>
<feature type="coiled-coil region" evidence="1">
    <location>
        <begin position="190"/>
        <end position="224"/>
    </location>
</feature>
<sequence length="317" mass="37052">MSRQRGTVMELLKLSKLKLQLQSLVAEVRDLRDRERSAAEQHHLLIQKMKRNEEECSRKIQDLQSELASFKEERQKLERKVNYLENDNVLLENKQKELKGTLNNLLQSRENFVHAYEESSSQMKRSIETKDRMLSVLSEKINSHLLLFDSIEKEVFCIKKIMDKVQKIVNDREEVVTSLKDKMDRVSSIEKAFVENISDLRNKVENNEAELRRKDRIISELEAKLDAAKLCNNNQAQMENISIPPHIQKTISAKDVEIQSLISDKEVLHYEVGRLQLILQRIQDTVTNMNEEDKMLFSSILQNKEAIAMDMKIADNM</sequence>
<evidence type="ECO:0000313" key="3">
    <source>
        <dbReference type="Proteomes" id="UP001359559"/>
    </source>
</evidence>
<keyword evidence="1" id="KW-0175">Coiled coil</keyword>
<dbReference type="EMBL" id="JAYKXN010000002">
    <property type="protein sequence ID" value="KAK7309548.1"/>
    <property type="molecule type" value="Genomic_DNA"/>
</dbReference>
<evidence type="ECO:0000256" key="1">
    <source>
        <dbReference type="SAM" id="Coils"/>
    </source>
</evidence>
<accession>A0AAN9K3C7</accession>
<feature type="coiled-coil region" evidence="1">
    <location>
        <begin position="14"/>
        <end position="111"/>
    </location>
</feature>
<protein>
    <submittedName>
        <fullName evidence="2">Uncharacterized protein</fullName>
    </submittedName>
</protein>